<feature type="domain" description="Tryptophan synthase beta chain-like PALP" evidence="3">
    <location>
        <begin position="10"/>
        <end position="273"/>
    </location>
</feature>
<dbReference type="Pfam" id="PF00291">
    <property type="entry name" value="PALP"/>
    <property type="match status" value="1"/>
</dbReference>
<reference evidence="4 5" key="1">
    <citation type="submission" date="2016-10" db="EMBL/GenBank/DDBJ databases">
        <authorList>
            <person name="de Groot N.N."/>
        </authorList>
    </citation>
    <scope>NUCLEOTIDE SEQUENCE [LARGE SCALE GENOMIC DNA]</scope>
    <source>
        <strain evidence="4 5">CGMCC 1.6117</strain>
    </source>
</reference>
<sequence>MQVETPLRRKGNILVKMEALQPGSSHKARASRHIIRQAIANGDLSPGGPRRILEKSGGNLGVGLAFEAAQHGIGVDLVIGLSFSRIKRALCERYGARVIHDDLLRAGMSPKEVVLKLVEEQPERYFFTDQFSNQANLAAHLVETGPEIAAQIRPLLQKDQPLILVLGAGTGASFQGIATVLKRAFDNVSCQLVMPEGCDLATNSFCDHPLEGFAVGVRPPFLDLALVDGIHQIDGASARAGQASMATEIGFLPGMTSGANYACADRLAASHPDALILTLAYDSGEAYLPCGCPAAPIDSKEPAHA</sequence>
<dbReference type="InterPro" id="IPR036052">
    <property type="entry name" value="TrpB-like_PALP_sf"/>
</dbReference>
<dbReference type="EMBL" id="FOJO01000003">
    <property type="protein sequence ID" value="SFA43769.1"/>
    <property type="molecule type" value="Genomic_DNA"/>
</dbReference>
<dbReference type="Proteomes" id="UP000182312">
    <property type="component" value="Unassembled WGS sequence"/>
</dbReference>
<dbReference type="GO" id="GO:1901605">
    <property type="term" value="P:alpha-amino acid metabolic process"/>
    <property type="evidence" value="ECO:0007669"/>
    <property type="project" value="UniProtKB-ARBA"/>
</dbReference>
<evidence type="ECO:0000259" key="3">
    <source>
        <dbReference type="Pfam" id="PF00291"/>
    </source>
</evidence>
<evidence type="ECO:0000313" key="5">
    <source>
        <dbReference type="Proteomes" id="UP000182312"/>
    </source>
</evidence>
<organism evidence="4 5">
    <name type="scientific">Paracoccus halophilus</name>
    <dbReference type="NCBI Taxonomy" id="376733"/>
    <lineage>
        <taxon>Bacteria</taxon>
        <taxon>Pseudomonadati</taxon>
        <taxon>Pseudomonadota</taxon>
        <taxon>Alphaproteobacteria</taxon>
        <taxon>Rhodobacterales</taxon>
        <taxon>Paracoccaceae</taxon>
        <taxon>Paracoccus</taxon>
    </lineage>
</organism>
<accession>A0A1I0SW92</accession>
<dbReference type="Gene3D" id="3.40.50.1100">
    <property type="match status" value="2"/>
</dbReference>
<comment type="cofactor">
    <cofactor evidence="1">
        <name>pyridoxal 5'-phosphate</name>
        <dbReference type="ChEBI" id="CHEBI:597326"/>
    </cofactor>
</comment>
<proteinExistence type="predicted"/>
<evidence type="ECO:0000256" key="1">
    <source>
        <dbReference type="ARBA" id="ARBA00001933"/>
    </source>
</evidence>
<protein>
    <submittedName>
        <fullName evidence="4">Cysteine synthase</fullName>
    </submittedName>
</protein>
<name>A0A1I0SW92_9RHOB</name>
<dbReference type="PANTHER" id="PTHR10314">
    <property type="entry name" value="CYSTATHIONINE BETA-SYNTHASE"/>
    <property type="match status" value="1"/>
</dbReference>
<evidence type="ECO:0000256" key="2">
    <source>
        <dbReference type="ARBA" id="ARBA00022898"/>
    </source>
</evidence>
<dbReference type="RefSeq" id="WP_052081331.1">
    <property type="nucleotide sequence ID" value="NZ_FOJO01000003.1"/>
</dbReference>
<dbReference type="AlphaFoldDB" id="A0A1I0SW92"/>
<dbReference type="InterPro" id="IPR050214">
    <property type="entry name" value="Cys_Synth/Cystath_Beta-Synth"/>
</dbReference>
<evidence type="ECO:0000313" key="4">
    <source>
        <dbReference type="EMBL" id="SFA43769.1"/>
    </source>
</evidence>
<keyword evidence="2" id="KW-0663">Pyridoxal phosphate</keyword>
<gene>
    <name evidence="4" type="ORF">SAMN04487972_10394</name>
</gene>
<dbReference type="InterPro" id="IPR001926">
    <property type="entry name" value="TrpB-like_PALP"/>
</dbReference>
<dbReference type="SUPFAM" id="SSF53686">
    <property type="entry name" value="Tryptophan synthase beta subunit-like PLP-dependent enzymes"/>
    <property type="match status" value="1"/>
</dbReference>